<dbReference type="AlphaFoldDB" id="A0AAN7SD45"/>
<gene>
    <name evidence="1" type="ORF">RN001_012064</name>
</gene>
<organism evidence="1 2">
    <name type="scientific">Aquatica leii</name>
    <dbReference type="NCBI Taxonomy" id="1421715"/>
    <lineage>
        <taxon>Eukaryota</taxon>
        <taxon>Metazoa</taxon>
        <taxon>Ecdysozoa</taxon>
        <taxon>Arthropoda</taxon>
        <taxon>Hexapoda</taxon>
        <taxon>Insecta</taxon>
        <taxon>Pterygota</taxon>
        <taxon>Neoptera</taxon>
        <taxon>Endopterygota</taxon>
        <taxon>Coleoptera</taxon>
        <taxon>Polyphaga</taxon>
        <taxon>Elateriformia</taxon>
        <taxon>Elateroidea</taxon>
        <taxon>Lampyridae</taxon>
        <taxon>Luciolinae</taxon>
        <taxon>Aquatica</taxon>
    </lineage>
</organism>
<dbReference type="EMBL" id="JARPUR010000005">
    <property type="protein sequence ID" value="KAK4875642.1"/>
    <property type="molecule type" value="Genomic_DNA"/>
</dbReference>
<comment type="caution">
    <text evidence="1">The sequence shown here is derived from an EMBL/GenBank/DDBJ whole genome shotgun (WGS) entry which is preliminary data.</text>
</comment>
<sequence length="69" mass="8376">MLIQSVTPYISYSTGKAIKDLAETVEWRYIILKEDIENNWFFFSKIATLRLNENWYTIRRLIKNPRTYV</sequence>
<accession>A0AAN7SD45</accession>
<name>A0AAN7SD45_9COLE</name>
<evidence type="ECO:0000313" key="1">
    <source>
        <dbReference type="EMBL" id="KAK4875642.1"/>
    </source>
</evidence>
<proteinExistence type="predicted"/>
<protein>
    <submittedName>
        <fullName evidence="1">Uncharacterized protein</fullName>
    </submittedName>
</protein>
<reference evidence="2" key="1">
    <citation type="submission" date="2023-01" db="EMBL/GenBank/DDBJ databases">
        <title>Key to firefly adult light organ development and bioluminescence: homeobox transcription factors regulate luciferase expression and transportation to peroxisome.</title>
        <authorList>
            <person name="Fu X."/>
        </authorList>
    </citation>
    <scope>NUCLEOTIDE SEQUENCE [LARGE SCALE GENOMIC DNA]</scope>
</reference>
<dbReference type="Proteomes" id="UP001353858">
    <property type="component" value="Unassembled WGS sequence"/>
</dbReference>
<keyword evidence="2" id="KW-1185">Reference proteome</keyword>
<evidence type="ECO:0000313" key="2">
    <source>
        <dbReference type="Proteomes" id="UP001353858"/>
    </source>
</evidence>